<name>A0A6A6FDJ0_9PEZI</name>
<dbReference type="GO" id="GO:0000447">
    <property type="term" value="P:endonucleolytic cleavage in ITS1 to separate SSU-rRNA from 5.8S rRNA and LSU-rRNA from tricistronic rRNA transcript (SSU-rRNA, 5.8S rRNA, LSU-rRNA)"/>
    <property type="evidence" value="ECO:0007669"/>
    <property type="project" value="TreeGrafter"/>
</dbReference>
<dbReference type="GO" id="GO:0000171">
    <property type="term" value="F:ribonuclease MRP activity"/>
    <property type="evidence" value="ECO:0007669"/>
    <property type="project" value="TreeGrafter"/>
</dbReference>
<dbReference type="GO" id="GO:0000172">
    <property type="term" value="C:ribonuclease MRP complex"/>
    <property type="evidence" value="ECO:0007669"/>
    <property type="project" value="TreeGrafter"/>
</dbReference>
<reference evidence="1" key="1">
    <citation type="journal article" date="2020" name="Stud. Mycol.">
        <title>101 Dothideomycetes genomes: a test case for predicting lifestyles and emergence of pathogens.</title>
        <authorList>
            <person name="Haridas S."/>
            <person name="Albert R."/>
            <person name="Binder M."/>
            <person name="Bloem J."/>
            <person name="Labutti K."/>
            <person name="Salamov A."/>
            <person name="Andreopoulos B."/>
            <person name="Baker S."/>
            <person name="Barry K."/>
            <person name="Bills G."/>
            <person name="Bluhm B."/>
            <person name="Cannon C."/>
            <person name="Castanera R."/>
            <person name="Culley D."/>
            <person name="Daum C."/>
            <person name="Ezra D."/>
            <person name="Gonzalez J."/>
            <person name="Henrissat B."/>
            <person name="Kuo A."/>
            <person name="Liang C."/>
            <person name="Lipzen A."/>
            <person name="Lutzoni F."/>
            <person name="Magnuson J."/>
            <person name="Mondo S."/>
            <person name="Nolan M."/>
            <person name="Ohm R."/>
            <person name="Pangilinan J."/>
            <person name="Park H.-J."/>
            <person name="Ramirez L."/>
            <person name="Alfaro M."/>
            <person name="Sun H."/>
            <person name="Tritt A."/>
            <person name="Yoshinaga Y."/>
            <person name="Zwiers L.-H."/>
            <person name="Turgeon B."/>
            <person name="Goodwin S."/>
            <person name="Spatafora J."/>
            <person name="Crous P."/>
            <person name="Grigoriev I."/>
        </authorList>
    </citation>
    <scope>NUCLEOTIDE SEQUENCE</scope>
    <source>
        <strain evidence="1">SCOH1-5</strain>
    </source>
</reference>
<dbReference type="PANTHER" id="PTHR15396">
    <property type="entry name" value="RIBONUCLEASE P PROTEIN SUBUNIT P40"/>
    <property type="match status" value="1"/>
</dbReference>
<dbReference type="InterPro" id="IPR013893">
    <property type="entry name" value="RNase_P_Rpp40"/>
</dbReference>
<accession>A0A6A6FDJ0</accession>
<protein>
    <submittedName>
        <fullName evidence="1">Uncharacterized protein</fullName>
    </submittedName>
</protein>
<dbReference type="GO" id="GO:0004526">
    <property type="term" value="F:ribonuclease P activity"/>
    <property type="evidence" value="ECO:0007669"/>
    <property type="project" value="TreeGrafter"/>
</dbReference>
<dbReference type="AlphaFoldDB" id="A0A6A6FDJ0"/>
<dbReference type="GO" id="GO:0001682">
    <property type="term" value="P:tRNA 5'-leader removal"/>
    <property type="evidence" value="ECO:0007669"/>
    <property type="project" value="InterPro"/>
</dbReference>
<organism evidence="1 2">
    <name type="scientific">Cercospora zeae-maydis SCOH1-5</name>
    <dbReference type="NCBI Taxonomy" id="717836"/>
    <lineage>
        <taxon>Eukaryota</taxon>
        <taxon>Fungi</taxon>
        <taxon>Dikarya</taxon>
        <taxon>Ascomycota</taxon>
        <taxon>Pezizomycotina</taxon>
        <taxon>Dothideomycetes</taxon>
        <taxon>Dothideomycetidae</taxon>
        <taxon>Mycosphaerellales</taxon>
        <taxon>Mycosphaerellaceae</taxon>
        <taxon>Cercospora</taxon>
    </lineage>
</organism>
<dbReference type="GO" id="GO:0030681">
    <property type="term" value="C:multimeric ribonuclease P complex"/>
    <property type="evidence" value="ECO:0007669"/>
    <property type="project" value="TreeGrafter"/>
</dbReference>
<dbReference type="PANTHER" id="PTHR15396:SF1">
    <property type="entry name" value="RIBONUCLEASE P PROTEIN SUBUNIT P40"/>
    <property type="match status" value="1"/>
</dbReference>
<gene>
    <name evidence="1" type="ORF">CERZMDRAFT_42945</name>
</gene>
<sequence length="318" mass="35718">MLDIGTKDGVDPRCLVTTSILSNYIDHCRPPTKKRPFTTIWGQTFSHTLDLLLPAPAANTLHDALNIISATELTYAKVNMKLSDLLSGDFFDSCIKGPGSNVLMLSEGRAGIDNTFSLKNGILRLEVDKATFERSGLQGQAIPTQGRKHTKARYVIEIDLRQPSMVHGKRGFERLVWLSKNVLNQTVSWLIADPEAYRALIPKWPTELTDENYADAADLLEWISLATVPCPRLELGDNVDSYLCRYQPPTGFGESESRDLVRLRWRGLVDPSFAQKILMSALKVVGHQWFAMTATSFEAEEYTILVHQDKCVTWQYQG</sequence>
<evidence type="ECO:0000313" key="1">
    <source>
        <dbReference type="EMBL" id="KAF2211451.1"/>
    </source>
</evidence>
<dbReference type="Proteomes" id="UP000799539">
    <property type="component" value="Unassembled WGS sequence"/>
</dbReference>
<dbReference type="Pfam" id="PF08584">
    <property type="entry name" value="Ribonuc_P_40"/>
    <property type="match status" value="2"/>
</dbReference>
<proteinExistence type="predicted"/>
<dbReference type="EMBL" id="ML992676">
    <property type="protein sequence ID" value="KAF2211451.1"/>
    <property type="molecule type" value="Genomic_DNA"/>
</dbReference>
<dbReference type="OrthoDB" id="63112at2759"/>
<evidence type="ECO:0000313" key="2">
    <source>
        <dbReference type="Proteomes" id="UP000799539"/>
    </source>
</evidence>
<keyword evidence="2" id="KW-1185">Reference proteome</keyword>